<organism evidence="2 3">
    <name type="scientific">Sessilibacter corallicola</name>
    <dbReference type="NCBI Taxonomy" id="2904075"/>
    <lineage>
        <taxon>Bacteria</taxon>
        <taxon>Pseudomonadati</taxon>
        <taxon>Pseudomonadota</taxon>
        <taxon>Gammaproteobacteria</taxon>
        <taxon>Cellvibrionales</taxon>
        <taxon>Cellvibrionaceae</taxon>
        <taxon>Sessilibacter</taxon>
    </lineage>
</organism>
<sequence length="438" mass="50917">MPRITLVIGIAGTLFFNMAAQFSYAQENTADNESFDSVWDDDWGEDTYNSTKNINVASFSGFTETLYGSRLSNSEFHKKTSIEDIRLRLETKLDIYSVNIVSKGDIYYDGVLDDWRGNFRELRLDYSWKQTDLKVGRQVLTWGTGDFLFLNDFFPKDWQSFFSGRDDEYLKASSNAVKLSLYSSIINTDFVWVPKFEPDNYVRGDYYSFFNPLSNSISAPNLEANEPDNSEFAIRLFKTINSYELGGYFYRGYFKSPNGFSEQGELEFSRLQSLGFSVRGQAGDGLINLETSYLNSLDDKEGNDPLISNSQFRFLIGYEQELRERLTASTQIYLERTLKYNQLVESSFNPTIEPNENRTLLTLRLGWRSRNDKLRLSLFTFYSPSDSDSYWRPSVNYRVDDHWNVSFGGNVFEGKDENTFFSQLDDNENLFLRVRYNY</sequence>
<evidence type="ECO:0000313" key="3">
    <source>
        <dbReference type="Proteomes" id="UP001465153"/>
    </source>
</evidence>
<protein>
    <recommendedName>
        <fullName evidence="4">TIGR03016 family PEP-CTERM system-associated outer membrane protein</fullName>
    </recommendedName>
</protein>
<feature type="chain" id="PRO_5047477970" description="TIGR03016 family PEP-CTERM system-associated outer membrane protein" evidence="1">
    <location>
        <begin position="26"/>
        <end position="438"/>
    </location>
</feature>
<feature type="signal peptide" evidence="1">
    <location>
        <begin position="1"/>
        <end position="25"/>
    </location>
</feature>
<name>A0ABQ0AER8_9GAMM</name>
<keyword evidence="1" id="KW-0732">Signal</keyword>
<accession>A0ABQ0AER8</accession>
<evidence type="ECO:0000313" key="2">
    <source>
        <dbReference type="EMBL" id="GAA6170145.1"/>
    </source>
</evidence>
<keyword evidence="3" id="KW-1185">Reference proteome</keyword>
<dbReference type="EMBL" id="BAABWN010000020">
    <property type="protein sequence ID" value="GAA6170145.1"/>
    <property type="molecule type" value="Genomic_DNA"/>
</dbReference>
<comment type="caution">
    <text evidence="2">The sequence shown here is derived from an EMBL/GenBank/DDBJ whole genome shotgun (WGS) entry which is preliminary data.</text>
</comment>
<evidence type="ECO:0000256" key="1">
    <source>
        <dbReference type="SAM" id="SignalP"/>
    </source>
</evidence>
<gene>
    <name evidence="2" type="ORF">NBRC116591_39580</name>
</gene>
<dbReference type="RefSeq" id="WP_353304480.1">
    <property type="nucleotide sequence ID" value="NZ_BAABWN010000020.1"/>
</dbReference>
<proteinExistence type="predicted"/>
<evidence type="ECO:0008006" key="4">
    <source>
        <dbReference type="Google" id="ProtNLM"/>
    </source>
</evidence>
<reference evidence="2 3" key="1">
    <citation type="submission" date="2024-04" db="EMBL/GenBank/DDBJ databases">
        <title>Draft genome sequence of Sessilibacter corallicola NBRC 116591.</title>
        <authorList>
            <person name="Miyakawa T."/>
            <person name="Kusuya Y."/>
            <person name="Miura T."/>
        </authorList>
    </citation>
    <scope>NUCLEOTIDE SEQUENCE [LARGE SCALE GENOMIC DNA]</scope>
    <source>
        <strain evidence="2 3">KU-00831-HH</strain>
    </source>
</reference>
<dbReference type="Proteomes" id="UP001465153">
    <property type="component" value="Unassembled WGS sequence"/>
</dbReference>